<dbReference type="KEGG" id="halh:HTSR_0063"/>
<accession>A0A1D8S1R0</accession>
<dbReference type="AlphaFoldDB" id="A0A1D8S1R0"/>
<protein>
    <submittedName>
        <fullName evidence="1">Uncharacterized protein</fullName>
    </submittedName>
</protein>
<evidence type="ECO:0000313" key="2">
    <source>
        <dbReference type="Proteomes" id="UP000185608"/>
    </source>
</evidence>
<name>A0A1D8S1R0_9EURY</name>
<organism evidence="1 2">
    <name type="scientific">Halodesulfurarchaeum formicicum</name>
    <dbReference type="NCBI Taxonomy" id="1873524"/>
    <lineage>
        <taxon>Archaea</taxon>
        <taxon>Methanobacteriati</taxon>
        <taxon>Methanobacteriota</taxon>
        <taxon>Stenosarchaea group</taxon>
        <taxon>Halobacteria</taxon>
        <taxon>Halobacteriales</taxon>
        <taxon>Halobacteriaceae</taxon>
        <taxon>Halodesulfurarchaeum</taxon>
    </lineage>
</organism>
<evidence type="ECO:0000313" key="1">
    <source>
        <dbReference type="EMBL" id="AOW79273.1"/>
    </source>
</evidence>
<dbReference type="EMBL" id="CP016070">
    <property type="protein sequence ID" value="AOW79273.1"/>
    <property type="molecule type" value="Genomic_DNA"/>
</dbReference>
<dbReference type="Proteomes" id="UP000185608">
    <property type="component" value="Chromosome"/>
</dbReference>
<sequence>MDGLRGASDPRRTERLDRSYRELEAVLEQSDLEREPQLAEAVIDAIDAVERARTLAGDRPDDGSFSWGIQ</sequence>
<reference evidence="1 2" key="1">
    <citation type="submission" date="2016-06" db="EMBL/GenBank/DDBJ databases">
        <title>Discovery of anaerobic lithoheterotrophic haloarchaeon capable of sulfur respiration by hydrogen and formate.</title>
        <authorList>
            <person name="Sorokin D.Y."/>
            <person name="Kublanov I.V."/>
            <person name="Roman P."/>
            <person name="Sinninghe Damste J.S."/>
            <person name="Golyshin P.N."/>
            <person name="Rojo D."/>
            <person name="Ciordia S."/>
            <person name="Mena Md.C."/>
            <person name="Ferrer M."/>
            <person name="Smedile F."/>
            <person name="Messina E."/>
            <person name="La Cono V."/>
            <person name="Yakimov M.M."/>
        </authorList>
    </citation>
    <scope>NUCLEOTIDE SEQUENCE [LARGE SCALE GENOMIC DNA]</scope>
    <source>
        <strain evidence="1 2">HTSR1</strain>
    </source>
</reference>
<proteinExistence type="predicted"/>
<gene>
    <name evidence="1" type="ORF">HTSR_0063</name>
</gene>